<protein>
    <submittedName>
        <fullName evidence="1">Uncharacterized protein</fullName>
    </submittedName>
</protein>
<organism evidence="1 2">
    <name type="scientific">Microctonus aethiopoides</name>
    <dbReference type="NCBI Taxonomy" id="144406"/>
    <lineage>
        <taxon>Eukaryota</taxon>
        <taxon>Metazoa</taxon>
        <taxon>Ecdysozoa</taxon>
        <taxon>Arthropoda</taxon>
        <taxon>Hexapoda</taxon>
        <taxon>Insecta</taxon>
        <taxon>Pterygota</taxon>
        <taxon>Neoptera</taxon>
        <taxon>Endopterygota</taxon>
        <taxon>Hymenoptera</taxon>
        <taxon>Apocrita</taxon>
        <taxon>Ichneumonoidea</taxon>
        <taxon>Braconidae</taxon>
        <taxon>Euphorinae</taxon>
        <taxon>Microctonus</taxon>
    </lineage>
</organism>
<keyword evidence="2" id="KW-1185">Reference proteome</keyword>
<evidence type="ECO:0000313" key="2">
    <source>
        <dbReference type="Proteomes" id="UP001168990"/>
    </source>
</evidence>
<reference evidence="1" key="2">
    <citation type="submission" date="2023-03" db="EMBL/GenBank/DDBJ databases">
        <authorList>
            <person name="Inwood S.N."/>
            <person name="Skelly J.G."/>
            <person name="Guhlin J."/>
            <person name="Harrop T.W.R."/>
            <person name="Goldson S.G."/>
            <person name="Dearden P.K."/>
        </authorList>
    </citation>
    <scope>NUCLEOTIDE SEQUENCE</scope>
    <source>
        <strain evidence="1">Irish</strain>
        <tissue evidence="1">Whole body</tissue>
    </source>
</reference>
<name>A0AA39C443_9HYME</name>
<proteinExistence type="predicted"/>
<reference evidence="1" key="1">
    <citation type="journal article" date="2023" name="bioRxiv">
        <title>Scaffold-level genome assemblies of two parasitoid biocontrol wasps reveal the parthenogenesis mechanism and an associated novel virus.</title>
        <authorList>
            <person name="Inwood S."/>
            <person name="Skelly J."/>
            <person name="Guhlin J."/>
            <person name="Harrop T."/>
            <person name="Goldson S."/>
            <person name="Dearden P."/>
        </authorList>
    </citation>
    <scope>NUCLEOTIDE SEQUENCE</scope>
    <source>
        <strain evidence="1">Irish</strain>
        <tissue evidence="1">Whole body</tissue>
    </source>
</reference>
<evidence type="ECO:0000313" key="1">
    <source>
        <dbReference type="EMBL" id="KAK0157509.1"/>
    </source>
</evidence>
<dbReference type="Proteomes" id="UP001168990">
    <property type="component" value="Unassembled WGS sequence"/>
</dbReference>
<sequence length="106" mass="11363">MKLCTKLYKEIILIYNTAIKKKNNNVGRCKAISMCMALPPLFGGLYRVGVVGASSDAGELANPQSCLHVRMPPEKLLTARSVCGPFGGCGGERARCTTDWGMPTGK</sequence>
<dbReference type="AlphaFoldDB" id="A0AA39C443"/>
<gene>
    <name evidence="1" type="ORF">PV328_011249</name>
</gene>
<dbReference type="EMBL" id="JAQQBS010001425">
    <property type="protein sequence ID" value="KAK0157509.1"/>
    <property type="molecule type" value="Genomic_DNA"/>
</dbReference>
<accession>A0AA39C443</accession>
<comment type="caution">
    <text evidence="1">The sequence shown here is derived from an EMBL/GenBank/DDBJ whole genome shotgun (WGS) entry which is preliminary data.</text>
</comment>